<dbReference type="AlphaFoldDB" id="A0A1I7HHP6"/>
<dbReference type="Pfam" id="PF00590">
    <property type="entry name" value="TP_methylase"/>
    <property type="match status" value="1"/>
</dbReference>
<dbReference type="PROSITE" id="PS00840">
    <property type="entry name" value="SUMT_2"/>
    <property type="match status" value="1"/>
</dbReference>
<keyword evidence="5" id="KW-0627">Porphyrin biosynthesis</keyword>
<evidence type="ECO:0000313" key="10">
    <source>
        <dbReference type="Proteomes" id="UP000198817"/>
    </source>
</evidence>
<keyword evidence="10" id="KW-1185">Reference proteome</keyword>
<dbReference type="GO" id="GO:0019354">
    <property type="term" value="P:siroheme biosynthetic process"/>
    <property type="evidence" value="ECO:0007669"/>
    <property type="project" value="InterPro"/>
</dbReference>
<feature type="domain" description="Tetrapyrrole methylase" evidence="7">
    <location>
        <begin position="3"/>
        <end position="211"/>
    </location>
</feature>
<dbReference type="GO" id="GO:0004852">
    <property type="term" value="F:uroporphyrinogen-III synthase activity"/>
    <property type="evidence" value="ECO:0007669"/>
    <property type="project" value="InterPro"/>
</dbReference>
<evidence type="ECO:0000256" key="2">
    <source>
        <dbReference type="ARBA" id="ARBA00022603"/>
    </source>
</evidence>
<dbReference type="InterPro" id="IPR036108">
    <property type="entry name" value="4pyrrol_syn_uPrphyn_synt_sf"/>
</dbReference>
<evidence type="ECO:0000259" key="8">
    <source>
        <dbReference type="Pfam" id="PF02602"/>
    </source>
</evidence>
<keyword evidence="4" id="KW-0949">S-adenosyl-L-methionine</keyword>
<dbReference type="EMBL" id="FPBT01000017">
    <property type="protein sequence ID" value="SFU60294.1"/>
    <property type="molecule type" value="Genomic_DNA"/>
</dbReference>
<dbReference type="InterPro" id="IPR000878">
    <property type="entry name" value="4pyrrol_Mease"/>
</dbReference>
<dbReference type="InterPro" id="IPR003043">
    <property type="entry name" value="Uropor_MeTrfase_CS"/>
</dbReference>
<evidence type="ECO:0000313" key="9">
    <source>
        <dbReference type="EMBL" id="SFU60294.1"/>
    </source>
</evidence>
<dbReference type="Gene3D" id="3.30.950.10">
    <property type="entry name" value="Methyltransferase, Cobalt-precorrin-4 Transmethylase, Domain 2"/>
    <property type="match status" value="1"/>
</dbReference>
<reference evidence="9 10" key="1">
    <citation type="submission" date="2016-10" db="EMBL/GenBank/DDBJ databases">
        <authorList>
            <person name="de Groot N.N."/>
        </authorList>
    </citation>
    <scope>NUCLEOTIDE SEQUENCE [LARGE SCALE GENOMIC DNA]</scope>
    <source>
        <strain evidence="9 10">KHGC13</strain>
    </source>
</reference>
<dbReference type="InterPro" id="IPR014776">
    <property type="entry name" value="4pyrrole_Mease_sub2"/>
</dbReference>
<dbReference type="EC" id="2.1.1.107" evidence="1"/>
<gene>
    <name evidence="9" type="ORF">SAMN05216508_11723</name>
</gene>
<dbReference type="Proteomes" id="UP000198817">
    <property type="component" value="Unassembled WGS sequence"/>
</dbReference>
<sequence>MGKVYLTGAGPGDAGLITVKALEVLREADIVIYDSLIARELLEEVRPEAELIHVGKRMGMHSKKQAEINEILVDAGRRAGVVVRLKGGDPLIFGRGGEEAQALAAAGIRYEVIPGVTSAAAVPASVGIPVTHRRTARSFEVITAHTAEEDPDLSRYAGAADTLVFLMGLHLVPKIAADLMRGGLDGSVPAAVISRGFTEETKVVRSDLSALPEKVREAGLKAPAIVVVGETAAMDLRDPGLAKSPRIGAVGTIRFFRNFRSAMGHSSVRVEHLMRIQLRMSEAGREKLRKALEEIETYRWVTFASQNAIEMFFREANGIGFDRRRLSHIQFACVGEATAEQLKDFGYPADYVPPQYTSEALALGLADPERAGRVLAVRADRSSPDMDRIFRERQIPYTKVTLYQTEGEPVREDADPEAMDWIVFASASGVRLFNEQFPAVLTAGTPGRPRVACIGDYTAMALRKSGIEPDRVASPHTAEGLAGALDYFLS</sequence>
<evidence type="ECO:0000256" key="3">
    <source>
        <dbReference type="ARBA" id="ARBA00022679"/>
    </source>
</evidence>
<dbReference type="InterPro" id="IPR003754">
    <property type="entry name" value="4pyrrol_synth_uPrphyn_synth"/>
</dbReference>
<evidence type="ECO:0000256" key="5">
    <source>
        <dbReference type="ARBA" id="ARBA00023244"/>
    </source>
</evidence>
<dbReference type="Gene3D" id="3.40.1010.10">
    <property type="entry name" value="Cobalt-precorrin-4 Transmethylase, Domain 1"/>
    <property type="match status" value="1"/>
</dbReference>
<feature type="domain" description="Tetrapyrrole biosynthesis uroporphyrinogen III synthase" evidence="8">
    <location>
        <begin position="283"/>
        <end position="482"/>
    </location>
</feature>
<keyword evidence="3 6" id="KW-0808">Transferase</keyword>
<protein>
    <recommendedName>
        <fullName evidence="1">uroporphyrinogen-III C-methyltransferase</fullName>
        <ecNumber evidence="1">2.1.1.107</ecNumber>
    </recommendedName>
</protein>
<dbReference type="OrthoDB" id="9815856at2"/>
<dbReference type="PANTHER" id="PTHR45790:SF3">
    <property type="entry name" value="S-ADENOSYL-L-METHIONINE-DEPENDENT UROPORPHYRINOGEN III METHYLTRANSFERASE, CHLOROPLASTIC"/>
    <property type="match status" value="1"/>
</dbReference>
<dbReference type="GO" id="GO:0032259">
    <property type="term" value="P:methylation"/>
    <property type="evidence" value="ECO:0007669"/>
    <property type="project" value="UniProtKB-KW"/>
</dbReference>
<evidence type="ECO:0000256" key="6">
    <source>
        <dbReference type="RuleBase" id="RU003960"/>
    </source>
</evidence>
<dbReference type="FunFam" id="3.40.1010.10:FF:000001">
    <property type="entry name" value="Siroheme synthase"/>
    <property type="match status" value="1"/>
</dbReference>
<dbReference type="RefSeq" id="WP_090471548.1">
    <property type="nucleotide sequence ID" value="NZ_FOWF01000018.1"/>
</dbReference>
<dbReference type="NCBIfam" id="NF004790">
    <property type="entry name" value="PRK06136.1"/>
    <property type="match status" value="1"/>
</dbReference>
<organism evidence="9 10">
    <name type="scientific">Eubacterium pyruvativorans</name>
    <dbReference type="NCBI Taxonomy" id="155865"/>
    <lineage>
        <taxon>Bacteria</taxon>
        <taxon>Bacillati</taxon>
        <taxon>Bacillota</taxon>
        <taxon>Clostridia</taxon>
        <taxon>Eubacteriales</taxon>
        <taxon>Eubacteriaceae</taxon>
        <taxon>Eubacterium</taxon>
    </lineage>
</organism>
<dbReference type="CDD" id="cd11642">
    <property type="entry name" value="SUMT"/>
    <property type="match status" value="1"/>
</dbReference>
<dbReference type="InterPro" id="IPR050161">
    <property type="entry name" value="Siro_Cobalamin_biosynth"/>
</dbReference>
<dbReference type="Gene3D" id="3.40.50.10090">
    <property type="match status" value="2"/>
</dbReference>
<evidence type="ECO:0000259" key="7">
    <source>
        <dbReference type="Pfam" id="PF00590"/>
    </source>
</evidence>
<comment type="similarity">
    <text evidence="6">Belongs to the precorrin methyltransferase family.</text>
</comment>
<dbReference type="NCBIfam" id="TIGR01469">
    <property type="entry name" value="cobA_cysG_Cterm"/>
    <property type="match status" value="1"/>
</dbReference>
<dbReference type="GO" id="GO:0004851">
    <property type="term" value="F:uroporphyrin-III C-methyltransferase activity"/>
    <property type="evidence" value="ECO:0007669"/>
    <property type="project" value="UniProtKB-EC"/>
</dbReference>
<dbReference type="Pfam" id="PF02602">
    <property type="entry name" value="HEM4"/>
    <property type="match status" value="1"/>
</dbReference>
<evidence type="ECO:0000256" key="4">
    <source>
        <dbReference type="ARBA" id="ARBA00022691"/>
    </source>
</evidence>
<name>A0A1I7HHP6_9FIRM</name>
<dbReference type="SUPFAM" id="SSF69618">
    <property type="entry name" value="HemD-like"/>
    <property type="match status" value="1"/>
</dbReference>
<dbReference type="InterPro" id="IPR014777">
    <property type="entry name" value="4pyrrole_Mease_sub1"/>
</dbReference>
<dbReference type="PANTHER" id="PTHR45790">
    <property type="entry name" value="SIROHEME SYNTHASE-RELATED"/>
    <property type="match status" value="1"/>
</dbReference>
<evidence type="ECO:0000256" key="1">
    <source>
        <dbReference type="ARBA" id="ARBA00012162"/>
    </source>
</evidence>
<proteinExistence type="inferred from homology"/>
<accession>A0A1I7HHP6</accession>
<dbReference type="SUPFAM" id="SSF53790">
    <property type="entry name" value="Tetrapyrrole methylase"/>
    <property type="match status" value="1"/>
</dbReference>
<dbReference type="CDD" id="cd06578">
    <property type="entry name" value="HemD"/>
    <property type="match status" value="1"/>
</dbReference>
<dbReference type="InterPro" id="IPR006366">
    <property type="entry name" value="CobA/CysG_C"/>
</dbReference>
<dbReference type="InterPro" id="IPR035996">
    <property type="entry name" value="4pyrrol_Methylase_sf"/>
</dbReference>
<keyword evidence="2 6" id="KW-0489">Methyltransferase</keyword>
<dbReference type="STRING" id="155865.SAMN05216515_1188"/>